<sequence length="55" mass="5666">MSDLLPNLDALLAQLTGTTAGTLDARALAESVTGAATDDDLDRALDAVIAAWRQP</sequence>
<comment type="caution">
    <text evidence="1">The sequence shown here is derived from an EMBL/GenBank/DDBJ whole genome shotgun (WGS) entry which is preliminary data.</text>
</comment>
<protein>
    <submittedName>
        <fullName evidence="1">Uncharacterized protein</fullName>
    </submittedName>
</protein>
<reference evidence="1" key="2">
    <citation type="journal article" date="2022" name="BMC Genomics">
        <title>Comparative genome analysis of mycobacteria focusing on tRNA and non-coding RNA.</title>
        <authorList>
            <person name="Behra P.R.K."/>
            <person name="Pettersson B.M.F."/>
            <person name="Ramesh M."/>
            <person name="Das S."/>
            <person name="Dasgupta S."/>
            <person name="Kirsebom L.A."/>
        </authorList>
    </citation>
    <scope>NUCLEOTIDE SEQUENCE</scope>
    <source>
        <strain evidence="1">DSM 45406</strain>
    </source>
</reference>
<name>A0A9X2YAE8_9MYCO</name>
<proteinExistence type="predicted"/>
<evidence type="ECO:0000313" key="2">
    <source>
        <dbReference type="Proteomes" id="UP001140272"/>
    </source>
</evidence>
<dbReference type="Proteomes" id="UP001140272">
    <property type="component" value="Unassembled WGS sequence"/>
</dbReference>
<dbReference type="EMBL" id="JACKRN010000261">
    <property type="protein sequence ID" value="MCV7070304.1"/>
    <property type="molecule type" value="Genomic_DNA"/>
</dbReference>
<evidence type="ECO:0000313" key="1">
    <source>
        <dbReference type="EMBL" id="MCV7070304.1"/>
    </source>
</evidence>
<accession>A0A9X2YAE8</accession>
<reference evidence="1" key="1">
    <citation type="submission" date="2020-07" db="EMBL/GenBank/DDBJ databases">
        <authorList>
            <person name="Pettersson B.M.F."/>
            <person name="Behra P.R.K."/>
            <person name="Ramesh M."/>
            <person name="Das S."/>
            <person name="Dasgupta S."/>
            <person name="Kirsebom L.A."/>
        </authorList>
    </citation>
    <scope>NUCLEOTIDE SEQUENCE</scope>
    <source>
        <strain evidence="1">DSM 45406</strain>
    </source>
</reference>
<organism evidence="1 2">
    <name type="scientific">Mycolicibacterium rufum</name>
    <dbReference type="NCBI Taxonomy" id="318424"/>
    <lineage>
        <taxon>Bacteria</taxon>
        <taxon>Bacillati</taxon>
        <taxon>Actinomycetota</taxon>
        <taxon>Actinomycetes</taxon>
        <taxon>Mycobacteriales</taxon>
        <taxon>Mycobacteriaceae</taxon>
        <taxon>Mycolicibacterium</taxon>
    </lineage>
</organism>
<gene>
    <name evidence="1" type="ORF">H7H73_07250</name>
</gene>
<dbReference type="AlphaFoldDB" id="A0A9X2YAE8"/>